<dbReference type="NCBIfam" id="NF007141">
    <property type="entry name" value="PRK09585.1-5"/>
    <property type="match status" value="1"/>
</dbReference>
<dbReference type="GO" id="GO:0016773">
    <property type="term" value="F:phosphotransferase activity, alcohol group as acceptor"/>
    <property type="evidence" value="ECO:0007669"/>
    <property type="project" value="UniProtKB-UniRule"/>
</dbReference>
<evidence type="ECO:0000313" key="5">
    <source>
        <dbReference type="Proteomes" id="UP000266273"/>
    </source>
</evidence>
<name>A0A397Q4K6_9HYPH</name>
<sequence>MHANKYAEPVTALGLMSGTSLDGVDIALIETDGHAVQRFGPVGERPFTLQERDLLRGALADAQTLTDRHARPGRLAEAEAMITDAYAETIRDFLAGRENEPVAVVGVHGQTVLHRPKDRLTVQLIDADALARRCGLTVVHDLRGADVAAGGQGAPLVPVFHQALARAAGLEPPVAVVNVGGVANVTWIGESDALMAFDTGPGNALLDDWVYRHTGEPMDRDGALAASGAVDERALAALEAGLSDYLAQQPPKSLDRLDLSTGEALEGLSLEDGAATLSSFTARCVASARDHLPEAPKSWIVCGGGARNPELLRALTDALPGDLTTADALGWRGDFIEAQAFAFLAARSLQGMPITFPGTTGVPRPLTGGSVTQPERAA</sequence>
<dbReference type="OrthoDB" id="9763949at2"/>
<evidence type="ECO:0000256" key="2">
    <source>
        <dbReference type="HAMAP-Rule" id="MF_01270"/>
    </source>
</evidence>
<dbReference type="EC" id="2.7.1.170" evidence="2"/>
<keyword evidence="2" id="KW-0808">Transferase</keyword>
<feature type="binding site" evidence="2">
    <location>
        <begin position="18"/>
        <end position="25"/>
    </location>
    <ligand>
        <name>ATP</name>
        <dbReference type="ChEBI" id="CHEBI:30616"/>
    </ligand>
</feature>
<dbReference type="PANTHER" id="PTHR30605:SF0">
    <property type="entry name" value="ANHYDRO-N-ACETYLMURAMIC ACID KINASE"/>
    <property type="match status" value="1"/>
</dbReference>
<evidence type="ECO:0000313" key="4">
    <source>
        <dbReference type="EMBL" id="RIA56266.1"/>
    </source>
</evidence>
<comment type="similarity">
    <text evidence="2">Belongs to the anhydro-N-acetylmuramic acid kinase family.</text>
</comment>
<dbReference type="RefSeq" id="WP_119061078.1">
    <property type="nucleotide sequence ID" value="NZ_QXDF01000001.1"/>
</dbReference>
<dbReference type="GO" id="GO:0005524">
    <property type="term" value="F:ATP binding"/>
    <property type="evidence" value="ECO:0007669"/>
    <property type="project" value="UniProtKB-UniRule"/>
</dbReference>
<reference evidence="4 5" key="1">
    <citation type="submission" date="2018-08" db="EMBL/GenBank/DDBJ databases">
        <title>Genomic Encyclopedia of Archaeal and Bacterial Type Strains, Phase II (KMG-II): from individual species to whole genera.</title>
        <authorList>
            <person name="Goeker M."/>
        </authorList>
    </citation>
    <scope>NUCLEOTIDE SEQUENCE [LARGE SCALE GENOMIC DNA]</scope>
    <source>
        <strain evidence="4 5">DSM 5002</strain>
    </source>
</reference>
<gene>
    <name evidence="2" type="primary">anmK</name>
    <name evidence="4" type="ORF">BXY53_1369</name>
</gene>
<keyword evidence="2" id="KW-0067">ATP-binding</keyword>
<dbReference type="GO" id="GO:0009254">
    <property type="term" value="P:peptidoglycan turnover"/>
    <property type="evidence" value="ECO:0007669"/>
    <property type="project" value="UniProtKB-UniRule"/>
</dbReference>
<dbReference type="SUPFAM" id="SSF53067">
    <property type="entry name" value="Actin-like ATPase domain"/>
    <property type="match status" value="1"/>
</dbReference>
<dbReference type="GO" id="GO:0016301">
    <property type="term" value="F:kinase activity"/>
    <property type="evidence" value="ECO:0007669"/>
    <property type="project" value="UniProtKB-KW"/>
</dbReference>
<dbReference type="Pfam" id="PF03702">
    <property type="entry name" value="AnmK"/>
    <property type="match status" value="1"/>
</dbReference>
<keyword evidence="5" id="KW-1185">Reference proteome</keyword>
<dbReference type="Proteomes" id="UP000266273">
    <property type="component" value="Unassembled WGS sequence"/>
</dbReference>
<proteinExistence type="inferred from homology"/>
<dbReference type="UniPathway" id="UPA00343"/>
<keyword evidence="2" id="KW-0547">Nucleotide-binding</keyword>
<dbReference type="GO" id="GO:0006040">
    <property type="term" value="P:amino sugar metabolic process"/>
    <property type="evidence" value="ECO:0007669"/>
    <property type="project" value="InterPro"/>
</dbReference>
<dbReference type="EMBL" id="QXDF01000001">
    <property type="protein sequence ID" value="RIA56266.1"/>
    <property type="molecule type" value="Genomic_DNA"/>
</dbReference>
<evidence type="ECO:0000256" key="3">
    <source>
        <dbReference type="SAM" id="MobiDB-lite"/>
    </source>
</evidence>
<accession>A0A397Q4K6</accession>
<evidence type="ECO:0000256" key="1">
    <source>
        <dbReference type="ARBA" id="ARBA00023277"/>
    </source>
</evidence>
<dbReference type="InterPro" id="IPR005338">
    <property type="entry name" value="Anhydro_N_Ac-Mur_kinase"/>
</dbReference>
<comment type="caution">
    <text evidence="4">The sequence shown here is derived from an EMBL/GenBank/DDBJ whole genome shotgun (WGS) entry which is preliminary data.</text>
</comment>
<feature type="region of interest" description="Disordered" evidence="3">
    <location>
        <begin position="359"/>
        <end position="378"/>
    </location>
</feature>
<keyword evidence="1 2" id="KW-0119">Carbohydrate metabolism</keyword>
<feature type="compositionally biased region" description="Polar residues" evidence="3">
    <location>
        <begin position="369"/>
        <end position="378"/>
    </location>
</feature>
<comment type="catalytic activity">
    <reaction evidence="2">
        <text>1,6-anhydro-N-acetyl-beta-muramate + ATP + H2O = N-acetyl-D-muramate 6-phosphate + ADP + H(+)</text>
        <dbReference type="Rhea" id="RHEA:24952"/>
        <dbReference type="ChEBI" id="CHEBI:15377"/>
        <dbReference type="ChEBI" id="CHEBI:15378"/>
        <dbReference type="ChEBI" id="CHEBI:30616"/>
        <dbReference type="ChEBI" id="CHEBI:58690"/>
        <dbReference type="ChEBI" id="CHEBI:58722"/>
        <dbReference type="ChEBI" id="CHEBI:456216"/>
        <dbReference type="EC" id="2.7.1.170"/>
    </reaction>
</comment>
<dbReference type="HAMAP" id="MF_01270">
    <property type="entry name" value="AnhMurNAc_kinase"/>
    <property type="match status" value="1"/>
</dbReference>
<dbReference type="PANTHER" id="PTHR30605">
    <property type="entry name" value="ANHYDRO-N-ACETYLMURAMIC ACID KINASE"/>
    <property type="match status" value="1"/>
</dbReference>
<dbReference type="AlphaFoldDB" id="A0A397Q4K6"/>
<dbReference type="Gene3D" id="3.30.420.40">
    <property type="match status" value="2"/>
</dbReference>
<dbReference type="InterPro" id="IPR043129">
    <property type="entry name" value="ATPase_NBD"/>
</dbReference>
<comment type="pathway">
    <text evidence="2">Amino-sugar metabolism; 1,6-anhydro-N-acetylmuramate degradation.</text>
</comment>
<organism evidence="4 5">
    <name type="scientific">Dichotomicrobium thermohalophilum</name>
    <dbReference type="NCBI Taxonomy" id="933063"/>
    <lineage>
        <taxon>Bacteria</taxon>
        <taxon>Pseudomonadati</taxon>
        <taxon>Pseudomonadota</taxon>
        <taxon>Alphaproteobacteria</taxon>
        <taxon>Hyphomicrobiales</taxon>
        <taxon>Hyphomicrobiaceae</taxon>
        <taxon>Dichotomicrobium</taxon>
    </lineage>
</organism>
<comment type="function">
    <text evidence="2">Catalyzes the specific phosphorylation of 1,6-anhydro-N-acetylmuramic acid (anhMurNAc) with the simultaneous cleavage of the 1,6-anhydro ring, generating MurNAc-6-P. Is required for the utilization of anhMurNAc either imported from the medium or derived from its own cell wall murein, and thus plays a role in cell wall recycling.</text>
</comment>
<dbReference type="UniPathway" id="UPA00544"/>
<comment type="pathway">
    <text evidence="2">Cell wall biogenesis; peptidoglycan recycling.</text>
</comment>
<dbReference type="GO" id="GO:0097175">
    <property type="term" value="P:1,6-anhydro-N-acetyl-beta-muramic acid catabolic process"/>
    <property type="evidence" value="ECO:0007669"/>
    <property type="project" value="UniProtKB-UniRule"/>
</dbReference>
<protein>
    <recommendedName>
        <fullName evidence="2">Anhydro-N-acetylmuramic acid kinase</fullName>
        <ecNumber evidence="2">2.7.1.170</ecNumber>
    </recommendedName>
    <alternativeName>
        <fullName evidence="2">AnhMurNAc kinase</fullName>
    </alternativeName>
</protein>
<keyword evidence="2 4" id="KW-0418">Kinase</keyword>